<dbReference type="Gene3D" id="3.40.50.1820">
    <property type="entry name" value="alpha/beta hydrolase"/>
    <property type="match status" value="1"/>
</dbReference>
<proteinExistence type="predicted"/>
<evidence type="ECO:0000313" key="2">
    <source>
        <dbReference type="EMBL" id="MBK1660735.1"/>
    </source>
</evidence>
<reference evidence="2 3" key="1">
    <citation type="journal article" date="2020" name="Microorganisms">
        <title>Osmotic Adaptation and Compatible Solute Biosynthesis of Phototrophic Bacteria as Revealed from Genome Analyses.</title>
        <authorList>
            <person name="Imhoff J.F."/>
            <person name="Rahn T."/>
            <person name="Kunzel S."/>
            <person name="Keller A."/>
            <person name="Neulinger S.C."/>
        </authorList>
    </citation>
    <scope>NUCLEOTIDE SEQUENCE [LARGE SCALE GENOMIC DNA]</scope>
    <source>
        <strain evidence="2 3">DSM 15382</strain>
    </source>
</reference>
<accession>A0ABS1D1M5</accession>
<organism evidence="2 3">
    <name type="scientific">Paracraurococcus ruber</name>
    <dbReference type="NCBI Taxonomy" id="77675"/>
    <lineage>
        <taxon>Bacteria</taxon>
        <taxon>Pseudomonadati</taxon>
        <taxon>Pseudomonadota</taxon>
        <taxon>Alphaproteobacteria</taxon>
        <taxon>Acetobacterales</taxon>
        <taxon>Roseomonadaceae</taxon>
        <taxon>Paracraurococcus</taxon>
    </lineage>
</organism>
<comment type="caution">
    <text evidence="2">The sequence shown here is derived from an EMBL/GenBank/DDBJ whole genome shotgun (WGS) entry which is preliminary data.</text>
</comment>
<keyword evidence="2" id="KW-0378">Hydrolase</keyword>
<feature type="domain" description="AB hydrolase-1" evidence="1">
    <location>
        <begin position="6"/>
        <end position="233"/>
    </location>
</feature>
<dbReference type="InterPro" id="IPR000073">
    <property type="entry name" value="AB_hydrolase_1"/>
</dbReference>
<evidence type="ECO:0000313" key="3">
    <source>
        <dbReference type="Proteomes" id="UP000697995"/>
    </source>
</evidence>
<dbReference type="Proteomes" id="UP000697995">
    <property type="component" value="Unassembled WGS sequence"/>
</dbReference>
<dbReference type="RefSeq" id="WP_133222295.1">
    <property type="nucleotide sequence ID" value="NZ_NRSG01000207.1"/>
</dbReference>
<dbReference type="InterPro" id="IPR045889">
    <property type="entry name" value="MES/HNL"/>
</dbReference>
<sequence length="242" mass="26358">MAGRNFVLLHGAWHGGWCWRDVAALLRAAGHRVTTPTQTGLGERRHLLSAQVTLDTFVDDLVQHLEAEEIADAILVGHSFGGNAITGAADRVPRRIRRLVYLDAMVLEDGETPWGRMAPEVAAERLRVVEEQGAGLFAPPPPVSVFGVPEDHPLAPWVRRHLTPHPAGTYRTPLRLAHPAGNGLPRTYIACTDPWYGPLAWARDKVRGEAGWDWAEIATGHDAMVTAPDALAALLRRIAGDA</sequence>
<dbReference type="InterPro" id="IPR029058">
    <property type="entry name" value="AB_hydrolase_fold"/>
</dbReference>
<dbReference type="SUPFAM" id="SSF53474">
    <property type="entry name" value="alpha/beta-Hydrolases"/>
    <property type="match status" value="1"/>
</dbReference>
<dbReference type="PANTHER" id="PTHR10992:SF1086">
    <property type="entry name" value="AB HYDROLASE-1 DOMAIN-CONTAINING PROTEIN"/>
    <property type="match status" value="1"/>
</dbReference>
<dbReference type="EMBL" id="NRSG01000207">
    <property type="protein sequence ID" value="MBK1660735.1"/>
    <property type="molecule type" value="Genomic_DNA"/>
</dbReference>
<dbReference type="PANTHER" id="PTHR10992">
    <property type="entry name" value="METHYLESTERASE FAMILY MEMBER"/>
    <property type="match status" value="1"/>
</dbReference>
<gene>
    <name evidence="2" type="ORF">CKO45_21160</name>
</gene>
<dbReference type="Pfam" id="PF12697">
    <property type="entry name" value="Abhydrolase_6"/>
    <property type="match status" value="1"/>
</dbReference>
<dbReference type="GO" id="GO:0016787">
    <property type="term" value="F:hydrolase activity"/>
    <property type="evidence" value="ECO:0007669"/>
    <property type="project" value="UniProtKB-KW"/>
</dbReference>
<evidence type="ECO:0000259" key="1">
    <source>
        <dbReference type="Pfam" id="PF12697"/>
    </source>
</evidence>
<keyword evidence="3" id="KW-1185">Reference proteome</keyword>
<protein>
    <submittedName>
        <fullName evidence="2">Alpha/beta hydrolase</fullName>
    </submittedName>
</protein>
<name>A0ABS1D1M5_9PROT</name>